<accession>A0A4U9CVI1</accession>
<dbReference type="EMBL" id="CABDVU010000001">
    <property type="protein sequence ID" value="VTN09037.1"/>
    <property type="molecule type" value="Genomic_DNA"/>
</dbReference>
<dbReference type="AlphaFoldDB" id="A0A4U9CVI1"/>
<gene>
    <name evidence="3" type="primary">yhdY_1</name>
    <name evidence="2" type="synonym">yhdY_2</name>
    <name evidence="3" type="ORF">NCTC9185_00920</name>
    <name evidence="2" type="ORF">NCTC9997_03228</name>
</gene>
<reference evidence="3 5" key="1">
    <citation type="submission" date="2019-04" db="EMBL/GenBank/DDBJ databases">
        <authorList>
            <consortium name="Pathogen Informatics"/>
        </authorList>
    </citation>
    <scope>NUCLEOTIDE SEQUENCE [LARGE SCALE GENOMIC DNA]</scope>
    <source>
        <strain evidence="3 5">NCTC9185</strain>
        <strain evidence="2 4">NCTC9997</strain>
    </source>
</reference>
<dbReference type="EMBL" id="LR134253">
    <property type="protein sequence ID" value="VED50410.1"/>
    <property type="molecule type" value="Genomic_DNA"/>
</dbReference>
<evidence type="ECO:0000256" key="1">
    <source>
        <dbReference type="SAM" id="Phobius"/>
    </source>
</evidence>
<keyword evidence="1" id="KW-0472">Membrane</keyword>
<dbReference type="Proteomes" id="UP000267630">
    <property type="component" value="Chromosome 3"/>
</dbReference>
<evidence type="ECO:0000313" key="4">
    <source>
        <dbReference type="Proteomes" id="UP000267630"/>
    </source>
</evidence>
<name>A0A4U9CVI1_RAOTE</name>
<keyword evidence="1" id="KW-1133">Transmembrane helix</keyword>
<dbReference type="Proteomes" id="UP000339249">
    <property type="component" value="Unassembled WGS sequence"/>
</dbReference>
<evidence type="ECO:0000313" key="2">
    <source>
        <dbReference type="EMBL" id="VED50410.1"/>
    </source>
</evidence>
<evidence type="ECO:0000313" key="5">
    <source>
        <dbReference type="Proteomes" id="UP000339249"/>
    </source>
</evidence>
<sequence>MSVTTHETPPAPTNPASKAWAWARKHLFSSGFNTLLTLLCLWIIWTLIPRR</sequence>
<keyword evidence="1" id="KW-0812">Transmembrane</keyword>
<evidence type="ECO:0000313" key="3">
    <source>
        <dbReference type="EMBL" id="VTN09037.1"/>
    </source>
</evidence>
<feature type="transmembrane region" description="Helical" evidence="1">
    <location>
        <begin position="27"/>
        <end position="48"/>
    </location>
</feature>
<organism evidence="3 5">
    <name type="scientific">Raoultella terrigena</name>
    <name type="common">Klebsiella terrigena</name>
    <dbReference type="NCBI Taxonomy" id="577"/>
    <lineage>
        <taxon>Bacteria</taxon>
        <taxon>Pseudomonadati</taxon>
        <taxon>Pseudomonadota</taxon>
        <taxon>Gammaproteobacteria</taxon>
        <taxon>Enterobacterales</taxon>
        <taxon>Enterobacteriaceae</taxon>
        <taxon>Klebsiella/Raoultella group</taxon>
        <taxon>Raoultella</taxon>
    </lineage>
</organism>
<proteinExistence type="predicted"/>
<keyword evidence="4" id="KW-1185">Reference proteome</keyword>
<protein>
    <submittedName>
        <fullName evidence="2 3">inner membrane Amino-acid ABC transporter permease protein YhdY</fullName>
    </submittedName>
</protein>